<dbReference type="AlphaFoldDB" id="A0A0D3FUQ3"/>
<proteinExistence type="predicted"/>
<keyword evidence="2" id="KW-1185">Reference proteome</keyword>
<reference evidence="1" key="1">
    <citation type="journal article" date="2009" name="Rice">
        <title>De Novo Next Generation Sequencing of Plant Genomes.</title>
        <authorList>
            <person name="Rounsley S."/>
            <person name="Marri P.R."/>
            <person name="Yu Y."/>
            <person name="He R."/>
            <person name="Sisneros N."/>
            <person name="Goicoechea J.L."/>
            <person name="Lee S.J."/>
            <person name="Angelova A."/>
            <person name="Kudrna D."/>
            <person name="Luo M."/>
            <person name="Affourtit J."/>
            <person name="Desany B."/>
            <person name="Knight J."/>
            <person name="Niazi F."/>
            <person name="Egholm M."/>
            <person name="Wing R.A."/>
        </authorList>
    </citation>
    <scope>NUCLEOTIDE SEQUENCE [LARGE SCALE GENOMIC DNA]</scope>
    <source>
        <strain evidence="1">cv. IRGC 105608</strain>
    </source>
</reference>
<dbReference type="HOGENOM" id="CLU_2593568_0_0_1"/>
<dbReference type="Proteomes" id="UP000026960">
    <property type="component" value="Chromosome 4"/>
</dbReference>
<protein>
    <submittedName>
        <fullName evidence="1">Uncharacterized protein</fullName>
    </submittedName>
</protein>
<dbReference type="Gramene" id="OBART04G09170.1">
    <property type="protein sequence ID" value="OBART04G09170.1"/>
    <property type="gene ID" value="OBART04G09170"/>
</dbReference>
<sequence length="80" mass="8999">MTCLNGCSGFHGISGRRRARHGDGWMVTCYTRPMGRLVAPRAILDLVPPAPLLKAHLFCMGLEIWKMEVELILMLQRMSS</sequence>
<dbReference type="PaxDb" id="65489-OBART04G09170.1"/>
<organism evidence="1">
    <name type="scientific">Oryza barthii</name>
    <dbReference type="NCBI Taxonomy" id="65489"/>
    <lineage>
        <taxon>Eukaryota</taxon>
        <taxon>Viridiplantae</taxon>
        <taxon>Streptophyta</taxon>
        <taxon>Embryophyta</taxon>
        <taxon>Tracheophyta</taxon>
        <taxon>Spermatophyta</taxon>
        <taxon>Magnoliopsida</taxon>
        <taxon>Liliopsida</taxon>
        <taxon>Poales</taxon>
        <taxon>Poaceae</taxon>
        <taxon>BOP clade</taxon>
        <taxon>Oryzoideae</taxon>
        <taxon>Oryzeae</taxon>
        <taxon>Oryzinae</taxon>
        <taxon>Oryza</taxon>
    </lineage>
</organism>
<dbReference type="EnsemblPlants" id="OBART04G09170.1">
    <property type="protein sequence ID" value="OBART04G09170.1"/>
    <property type="gene ID" value="OBART04G09170"/>
</dbReference>
<name>A0A0D3FUQ3_9ORYZ</name>
<accession>A0A0D3FUQ3</accession>
<evidence type="ECO:0000313" key="1">
    <source>
        <dbReference type="EnsemblPlants" id="OBART04G09170.1"/>
    </source>
</evidence>
<evidence type="ECO:0000313" key="2">
    <source>
        <dbReference type="Proteomes" id="UP000026960"/>
    </source>
</evidence>
<reference evidence="1" key="2">
    <citation type="submission" date="2015-03" db="UniProtKB">
        <authorList>
            <consortium name="EnsemblPlants"/>
        </authorList>
    </citation>
    <scope>IDENTIFICATION</scope>
</reference>